<protein>
    <recommendedName>
        <fullName evidence="4">Gram-positive cocci surface proteins LPxTG domain-containing protein</fullName>
    </recommendedName>
</protein>
<evidence type="ECO:0000313" key="2">
    <source>
        <dbReference type="EMBL" id="GAA4603807.1"/>
    </source>
</evidence>
<keyword evidence="1" id="KW-0812">Transmembrane</keyword>
<evidence type="ECO:0008006" key="4">
    <source>
        <dbReference type="Google" id="ProtNLM"/>
    </source>
</evidence>
<name>A0ABP8TEP8_9ACTN</name>
<dbReference type="RefSeq" id="WP_345349768.1">
    <property type="nucleotide sequence ID" value="NZ_BAABHJ010000003.1"/>
</dbReference>
<evidence type="ECO:0000313" key="3">
    <source>
        <dbReference type="Proteomes" id="UP001500212"/>
    </source>
</evidence>
<evidence type="ECO:0000256" key="1">
    <source>
        <dbReference type="SAM" id="Phobius"/>
    </source>
</evidence>
<sequence>MTIPTAAIAPAAVAPFPHYSHQAATIGISILAIVIIVAVIAAIRTNRRRR</sequence>
<keyword evidence="1" id="KW-0472">Membrane</keyword>
<organism evidence="2 3">
    <name type="scientific">Actinoallomurus liliacearum</name>
    <dbReference type="NCBI Taxonomy" id="1080073"/>
    <lineage>
        <taxon>Bacteria</taxon>
        <taxon>Bacillati</taxon>
        <taxon>Actinomycetota</taxon>
        <taxon>Actinomycetes</taxon>
        <taxon>Streptosporangiales</taxon>
        <taxon>Thermomonosporaceae</taxon>
        <taxon>Actinoallomurus</taxon>
    </lineage>
</organism>
<proteinExistence type="predicted"/>
<accession>A0ABP8TEP8</accession>
<keyword evidence="1" id="KW-1133">Transmembrane helix</keyword>
<reference evidence="3" key="1">
    <citation type="journal article" date="2019" name="Int. J. Syst. Evol. Microbiol.">
        <title>The Global Catalogue of Microorganisms (GCM) 10K type strain sequencing project: providing services to taxonomists for standard genome sequencing and annotation.</title>
        <authorList>
            <consortium name="The Broad Institute Genomics Platform"/>
            <consortium name="The Broad Institute Genome Sequencing Center for Infectious Disease"/>
            <person name="Wu L."/>
            <person name="Ma J."/>
        </authorList>
    </citation>
    <scope>NUCLEOTIDE SEQUENCE [LARGE SCALE GENOMIC DNA]</scope>
    <source>
        <strain evidence="3">JCM 17938</strain>
    </source>
</reference>
<dbReference type="Proteomes" id="UP001500212">
    <property type="component" value="Unassembled WGS sequence"/>
</dbReference>
<comment type="caution">
    <text evidence="2">The sequence shown here is derived from an EMBL/GenBank/DDBJ whole genome shotgun (WGS) entry which is preliminary data.</text>
</comment>
<keyword evidence="3" id="KW-1185">Reference proteome</keyword>
<dbReference type="EMBL" id="BAABHJ010000003">
    <property type="protein sequence ID" value="GAA4603807.1"/>
    <property type="molecule type" value="Genomic_DNA"/>
</dbReference>
<gene>
    <name evidence="2" type="ORF">GCM10023195_12750</name>
</gene>
<feature type="transmembrane region" description="Helical" evidence="1">
    <location>
        <begin position="23"/>
        <end position="43"/>
    </location>
</feature>